<organism evidence="1 2">
    <name type="scientific">Zizania palustris</name>
    <name type="common">Northern wild rice</name>
    <dbReference type="NCBI Taxonomy" id="103762"/>
    <lineage>
        <taxon>Eukaryota</taxon>
        <taxon>Viridiplantae</taxon>
        <taxon>Streptophyta</taxon>
        <taxon>Embryophyta</taxon>
        <taxon>Tracheophyta</taxon>
        <taxon>Spermatophyta</taxon>
        <taxon>Magnoliopsida</taxon>
        <taxon>Liliopsida</taxon>
        <taxon>Poales</taxon>
        <taxon>Poaceae</taxon>
        <taxon>BOP clade</taxon>
        <taxon>Oryzoideae</taxon>
        <taxon>Oryzeae</taxon>
        <taxon>Zizaniinae</taxon>
        <taxon>Zizania</taxon>
    </lineage>
</organism>
<evidence type="ECO:0000313" key="1">
    <source>
        <dbReference type="EMBL" id="KAG8048237.1"/>
    </source>
</evidence>
<dbReference type="PANTHER" id="PTHR33070:SF50">
    <property type="entry name" value="OS08G0553050 PROTEIN"/>
    <property type="match status" value="1"/>
</dbReference>
<accession>A0A8J5RFV5</accession>
<sequence>MNDGLKRLNGILQLHRRDHVHAQASSQVLLCQTQNRKAVEQDNFSELKANIQDMQLVIQRGEDAAVQAKIQSYICLAKKVQKQFKKISKNTRSPDQESRRVAELLAEAVAELEKN</sequence>
<comment type="caution">
    <text evidence="1">The sequence shown here is derived from an EMBL/GenBank/DDBJ whole genome shotgun (WGS) entry which is preliminary data.</text>
</comment>
<dbReference type="PANTHER" id="PTHR33070">
    <property type="entry name" value="OS06G0725500 PROTEIN"/>
    <property type="match status" value="1"/>
</dbReference>
<dbReference type="AlphaFoldDB" id="A0A8J5RFV5"/>
<keyword evidence="2" id="KW-1185">Reference proteome</keyword>
<dbReference type="GO" id="GO:0048364">
    <property type="term" value="P:root development"/>
    <property type="evidence" value="ECO:0007669"/>
    <property type="project" value="InterPro"/>
</dbReference>
<protein>
    <submittedName>
        <fullName evidence="1">Uncharacterized protein</fullName>
    </submittedName>
</protein>
<dbReference type="Pfam" id="PF03087">
    <property type="entry name" value="BPS1"/>
    <property type="match status" value="1"/>
</dbReference>
<dbReference type="Proteomes" id="UP000729402">
    <property type="component" value="Unassembled WGS sequence"/>
</dbReference>
<dbReference type="InterPro" id="IPR004320">
    <property type="entry name" value="BPS1_pln"/>
</dbReference>
<gene>
    <name evidence="1" type="ORF">GUJ93_ZPchr0008g11716</name>
</gene>
<reference evidence="1" key="2">
    <citation type="submission" date="2021-02" db="EMBL/GenBank/DDBJ databases">
        <authorList>
            <person name="Kimball J.A."/>
            <person name="Haas M.W."/>
            <person name="Macchietto M."/>
            <person name="Kono T."/>
            <person name="Duquette J."/>
            <person name="Shao M."/>
        </authorList>
    </citation>
    <scope>NUCLEOTIDE SEQUENCE</scope>
    <source>
        <tissue evidence="1">Fresh leaf tissue</tissue>
    </source>
</reference>
<name>A0A8J5RFV5_ZIZPA</name>
<proteinExistence type="predicted"/>
<evidence type="ECO:0000313" key="2">
    <source>
        <dbReference type="Proteomes" id="UP000729402"/>
    </source>
</evidence>
<dbReference type="EMBL" id="JAAALK010000290">
    <property type="protein sequence ID" value="KAG8048237.1"/>
    <property type="molecule type" value="Genomic_DNA"/>
</dbReference>
<dbReference type="OrthoDB" id="1701699at2759"/>
<dbReference type="GO" id="GO:0048367">
    <property type="term" value="P:shoot system development"/>
    <property type="evidence" value="ECO:0007669"/>
    <property type="project" value="InterPro"/>
</dbReference>
<reference evidence="1" key="1">
    <citation type="journal article" date="2021" name="bioRxiv">
        <title>Whole Genome Assembly and Annotation of Northern Wild Rice, Zizania palustris L., Supports a Whole Genome Duplication in the Zizania Genus.</title>
        <authorList>
            <person name="Haas M."/>
            <person name="Kono T."/>
            <person name="Macchietto M."/>
            <person name="Millas R."/>
            <person name="McGilp L."/>
            <person name="Shao M."/>
            <person name="Duquette J."/>
            <person name="Hirsch C.N."/>
            <person name="Kimball J."/>
        </authorList>
    </citation>
    <scope>NUCLEOTIDE SEQUENCE</scope>
    <source>
        <tissue evidence="1">Fresh leaf tissue</tissue>
    </source>
</reference>